<name>A0A3Q3WJM1_MOLML</name>
<dbReference type="Proteomes" id="UP000261620">
    <property type="component" value="Unplaced"/>
</dbReference>
<dbReference type="AlphaFoldDB" id="A0A3Q3WJM1"/>
<proteinExistence type="predicted"/>
<protein>
    <submittedName>
        <fullName evidence="1">Uncharacterized protein</fullName>
    </submittedName>
</protein>
<sequence>MSSDNSMPYGVKSLLECMCRAAVLAQLPSQEDSVTVTGDGSTNPS</sequence>
<accession>A0A3Q3WJM1</accession>
<evidence type="ECO:0000313" key="2">
    <source>
        <dbReference type="Proteomes" id="UP000261620"/>
    </source>
</evidence>
<reference evidence="1" key="1">
    <citation type="submission" date="2025-08" db="UniProtKB">
        <authorList>
            <consortium name="Ensembl"/>
        </authorList>
    </citation>
    <scope>IDENTIFICATION</scope>
</reference>
<evidence type="ECO:0000313" key="1">
    <source>
        <dbReference type="Ensembl" id="ENSMMOP00000015058.1"/>
    </source>
</evidence>
<reference evidence="1" key="2">
    <citation type="submission" date="2025-09" db="UniProtKB">
        <authorList>
            <consortium name="Ensembl"/>
        </authorList>
    </citation>
    <scope>IDENTIFICATION</scope>
</reference>
<keyword evidence="2" id="KW-1185">Reference proteome</keyword>
<dbReference type="Ensembl" id="ENSMMOT00000015305.1">
    <property type="protein sequence ID" value="ENSMMOP00000015058.1"/>
    <property type="gene ID" value="ENSMMOG00000011509.1"/>
</dbReference>
<organism evidence="1 2">
    <name type="scientific">Mola mola</name>
    <name type="common">Ocean sunfish</name>
    <name type="synonym">Tetraodon mola</name>
    <dbReference type="NCBI Taxonomy" id="94237"/>
    <lineage>
        <taxon>Eukaryota</taxon>
        <taxon>Metazoa</taxon>
        <taxon>Chordata</taxon>
        <taxon>Craniata</taxon>
        <taxon>Vertebrata</taxon>
        <taxon>Euteleostomi</taxon>
        <taxon>Actinopterygii</taxon>
        <taxon>Neopterygii</taxon>
        <taxon>Teleostei</taxon>
        <taxon>Neoteleostei</taxon>
        <taxon>Acanthomorphata</taxon>
        <taxon>Eupercaria</taxon>
        <taxon>Tetraodontiformes</taxon>
        <taxon>Molidae</taxon>
        <taxon>Mola</taxon>
    </lineage>
</organism>